<proteinExistence type="inferred from homology"/>
<keyword evidence="4" id="KW-1185">Reference proteome</keyword>
<dbReference type="InterPro" id="IPR001173">
    <property type="entry name" value="Glyco_trans_2-like"/>
</dbReference>
<comment type="caution">
    <text evidence="3">The sequence shown here is derived from an EMBL/GenBank/DDBJ whole genome shotgun (WGS) entry which is preliminary data.</text>
</comment>
<dbReference type="RefSeq" id="WP_175370924.1">
    <property type="nucleotide sequence ID" value="NZ_JABWCS010000200.1"/>
</dbReference>
<comment type="similarity">
    <text evidence="1">Belongs to the glycosyltransferase 2 family.</text>
</comment>
<dbReference type="EMBL" id="JABWCS010000200">
    <property type="protein sequence ID" value="NUU60332.1"/>
    <property type="molecule type" value="Genomic_DNA"/>
</dbReference>
<feature type="domain" description="Glycosyltransferase 2-like" evidence="2">
    <location>
        <begin position="8"/>
        <end position="131"/>
    </location>
</feature>
<dbReference type="AlphaFoldDB" id="A0A850ENY7"/>
<dbReference type="Proteomes" id="UP000564806">
    <property type="component" value="Unassembled WGS sequence"/>
</dbReference>
<name>A0A850ENY7_9BACL</name>
<organism evidence="3 4">
    <name type="scientific">Paenibacillus agri</name>
    <dbReference type="NCBI Taxonomy" id="2744309"/>
    <lineage>
        <taxon>Bacteria</taxon>
        <taxon>Bacillati</taxon>
        <taxon>Bacillota</taxon>
        <taxon>Bacilli</taxon>
        <taxon>Bacillales</taxon>
        <taxon>Paenibacillaceae</taxon>
        <taxon>Paenibacillus</taxon>
    </lineage>
</organism>
<protein>
    <submittedName>
        <fullName evidence="3">Glycosyltransferase family 2 protein</fullName>
    </submittedName>
</protein>
<dbReference type="InterPro" id="IPR029044">
    <property type="entry name" value="Nucleotide-diphossugar_trans"/>
</dbReference>
<evidence type="ECO:0000313" key="3">
    <source>
        <dbReference type="EMBL" id="NUU60332.1"/>
    </source>
</evidence>
<gene>
    <name evidence="3" type="ORF">HPT30_08245</name>
</gene>
<keyword evidence="3" id="KW-0808">Transferase</keyword>
<evidence type="ECO:0000259" key="2">
    <source>
        <dbReference type="Pfam" id="PF00535"/>
    </source>
</evidence>
<dbReference type="Pfam" id="PF00535">
    <property type="entry name" value="Glycos_transf_2"/>
    <property type="match status" value="1"/>
</dbReference>
<reference evidence="3" key="1">
    <citation type="submission" date="2020-06" db="EMBL/GenBank/DDBJ databases">
        <title>Paenibacillus sp. nov., isolated from soil.</title>
        <authorList>
            <person name="Seo Y.L."/>
        </authorList>
    </citation>
    <scope>NUCLEOTIDE SEQUENCE [LARGE SCALE GENOMIC DNA]</scope>
    <source>
        <strain evidence="3">JW14</strain>
    </source>
</reference>
<accession>A0A850ENY7</accession>
<dbReference type="PANTHER" id="PTHR22916">
    <property type="entry name" value="GLYCOSYLTRANSFERASE"/>
    <property type="match status" value="1"/>
</dbReference>
<dbReference type="CDD" id="cd00761">
    <property type="entry name" value="Glyco_tranf_GTA_type"/>
    <property type="match status" value="1"/>
</dbReference>
<dbReference type="PANTHER" id="PTHR22916:SF3">
    <property type="entry name" value="UDP-GLCNAC:BETAGAL BETA-1,3-N-ACETYLGLUCOSAMINYLTRANSFERASE-LIKE PROTEIN 1"/>
    <property type="match status" value="1"/>
</dbReference>
<sequence length="240" mass="27825">MNNKSRVSVVIPFYNCPYVDQALESVLVQSYTDIEIIVVDDGSTVHVEKLAPYMDSILYIRKENGGTASALNQGIKAATGGYFAWLSADDIFHPDKIKRQLEMLRSSGLSFNHTAYYCINERGERLTEAVNFPFASRKHLLETMMTGCTVNGSTVLLDMDIFRKLGLFNEAYLYTHDYELWLRLLPYYEWSFIKEPLLDYRVHEAMGSVIHSEAQRREIKRLQAKYRMQILRLLRKEDSK</sequence>
<dbReference type="SUPFAM" id="SSF53448">
    <property type="entry name" value="Nucleotide-diphospho-sugar transferases"/>
    <property type="match status" value="1"/>
</dbReference>
<dbReference type="Gene3D" id="3.90.550.10">
    <property type="entry name" value="Spore Coat Polysaccharide Biosynthesis Protein SpsA, Chain A"/>
    <property type="match status" value="1"/>
</dbReference>
<evidence type="ECO:0000313" key="4">
    <source>
        <dbReference type="Proteomes" id="UP000564806"/>
    </source>
</evidence>
<dbReference type="GO" id="GO:0016758">
    <property type="term" value="F:hexosyltransferase activity"/>
    <property type="evidence" value="ECO:0007669"/>
    <property type="project" value="UniProtKB-ARBA"/>
</dbReference>
<evidence type="ECO:0000256" key="1">
    <source>
        <dbReference type="ARBA" id="ARBA00006739"/>
    </source>
</evidence>